<name>A0A1I0P7Z2_9EURY</name>
<dbReference type="Proteomes" id="UP000183275">
    <property type="component" value="Unassembled WGS sequence"/>
</dbReference>
<sequence length="82" mass="9415">MPEQLPTEIHDCTAATKLVWIVLERMEPTTAQAIADATDLTVRTVRDSLTELEQRDVAGHVLQYDDLRKKHYRTVDVKLPEK</sequence>
<keyword evidence="2" id="KW-1185">Reference proteome</keyword>
<reference evidence="2" key="1">
    <citation type="submission" date="2016-10" db="EMBL/GenBank/DDBJ databases">
        <authorList>
            <person name="Varghese N."/>
        </authorList>
    </citation>
    <scope>NUCLEOTIDE SEQUENCE [LARGE SCALE GENOMIC DNA]</scope>
    <source>
        <strain evidence="2">CGMCC 1.12284</strain>
    </source>
</reference>
<dbReference type="AlphaFoldDB" id="A0A1I0P7Z2"/>
<organism evidence="1 2">
    <name type="scientific">Natrinema salifodinae</name>
    <dbReference type="NCBI Taxonomy" id="1202768"/>
    <lineage>
        <taxon>Archaea</taxon>
        <taxon>Methanobacteriati</taxon>
        <taxon>Methanobacteriota</taxon>
        <taxon>Stenosarchaea group</taxon>
        <taxon>Halobacteria</taxon>
        <taxon>Halobacteriales</taxon>
        <taxon>Natrialbaceae</taxon>
        <taxon>Natrinema</taxon>
    </lineage>
</organism>
<dbReference type="EMBL" id="FOIS01000003">
    <property type="protein sequence ID" value="SEW10516.1"/>
    <property type="molecule type" value="Genomic_DNA"/>
</dbReference>
<dbReference type="InterPro" id="IPR036390">
    <property type="entry name" value="WH_DNA-bd_sf"/>
</dbReference>
<dbReference type="OrthoDB" id="379472at2157"/>
<evidence type="ECO:0008006" key="3">
    <source>
        <dbReference type="Google" id="ProtNLM"/>
    </source>
</evidence>
<evidence type="ECO:0000313" key="1">
    <source>
        <dbReference type="EMBL" id="SEW10516.1"/>
    </source>
</evidence>
<dbReference type="STRING" id="1202768.SAMN05216285_2263"/>
<dbReference type="RefSeq" id="WP_049991295.1">
    <property type="nucleotide sequence ID" value="NZ_FOIS01000003.1"/>
</dbReference>
<accession>A0A1I0P7Z2</accession>
<proteinExistence type="predicted"/>
<protein>
    <recommendedName>
        <fullName evidence="3">HTH domain-containing protein</fullName>
    </recommendedName>
</protein>
<dbReference type="SUPFAM" id="SSF46785">
    <property type="entry name" value="Winged helix' DNA-binding domain"/>
    <property type="match status" value="1"/>
</dbReference>
<evidence type="ECO:0000313" key="2">
    <source>
        <dbReference type="Proteomes" id="UP000183275"/>
    </source>
</evidence>
<gene>
    <name evidence="1" type="ORF">SAMN05216285_2263</name>
</gene>